<dbReference type="SUPFAM" id="SSF51206">
    <property type="entry name" value="cAMP-binding domain-like"/>
    <property type="match status" value="1"/>
</dbReference>
<feature type="region of interest" description="Disordered" evidence="1">
    <location>
        <begin position="187"/>
        <end position="208"/>
    </location>
</feature>
<dbReference type="PANTHER" id="PTHR23011:SF41">
    <property type="entry name" value="CYCLIC NUCLEOTIDE-BINDING DOMAIN-CONTAINING PROTEIN"/>
    <property type="match status" value="1"/>
</dbReference>
<evidence type="ECO:0000313" key="4">
    <source>
        <dbReference type="Proteomes" id="UP000271974"/>
    </source>
</evidence>
<dbReference type="InterPro" id="IPR018490">
    <property type="entry name" value="cNMP-bd_dom_sf"/>
</dbReference>
<dbReference type="Pfam" id="PF00027">
    <property type="entry name" value="cNMP_binding"/>
    <property type="match status" value="1"/>
</dbReference>
<dbReference type="Proteomes" id="UP000271974">
    <property type="component" value="Unassembled WGS sequence"/>
</dbReference>
<protein>
    <recommendedName>
        <fullName evidence="2">Cyclic nucleotide-binding domain-containing protein</fullName>
    </recommendedName>
</protein>
<dbReference type="AlphaFoldDB" id="A0A433TEQ0"/>
<gene>
    <name evidence="3" type="ORF">EGW08_012212</name>
</gene>
<dbReference type="InterPro" id="IPR014710">
    <property type="entry name" value="RmlC-like_jellyroll"/>
</dbReference>
<reference evidence="3 4" key="1">
    <citation type="submission" date="2019-01" db="EMBL/GenBank/DDBJ databases">
        <title>A draft genome assembly of the solar-powered sea slug Elysia chlorotica.</title>
        <authorList>
            <person name="Cai H."/>
            <person name="Li Q."/>
            <person name="Fang X."/>
            <person name="Li J."/>
            <person name="Curtis N.E."/>
            <person name="Altenburger A."/>
            <person name="Shibata T."/>
            <person name="Feng M."/>
            <person name="Maeda T."/>
            <person name="Schwartz J.A."/>
            <person name="Shigenobu S."/>
            <person name="Lundholm N."/>
            <person name="Nishiyama T."/>
            <person name="Yang H."/>
            <person name="Hasebe M."/>
            <person name="Li S."/>
            <person name="Pierce S.K."/>
            <person name="Wang J."/>
        </authorList>
    </citation>
    <scope>NUCLEOTIDE SEQUENCE [LARGE SCALE GENOMIC DNA]</scope>
    <source>
        <strain evidence="3">EC2010</strain>
        <tissue evidence="3">Whole organism of an adult</tissue>
    </source>
</reference>
<accession>A0A433TEQ0</accession>
<name>A0A433TEQ0_ELYCH</name>
<organism evidence="3 4">
    <name type="scientific">Elysia chlorotica</name>
    <name type="common">Eastern emerald elysia</name>
    <name type="synonym">Sea slug</name>
    <dbReference type="NCBI Taxonomy" id="188477"/>
    <lineage>
        <taxon>Eukaryota</taxon>
        <taxon>Metazoa</taxon>
        <taxon>Spiralia</taxon>
        <taxon>Lophotrochozoa</taxon>
        <taxon>Mollusca</taxon>
        <taxon>Gastropoda</taxon>
        <taxon>Heterobranchia</taxon>
        <taxon>Euthyneura</taxon>
        <taxon>Panpulmonata</taxon>
        <taxon>Sacoglossa</taxon>
        <taxon>Placobranchoidea</taxon>
        <taxon>Plakobranchidae</taxon>
        <taxon>Elysia</taxon>
    </lineage>
</organism>
<comment type="caution">
    <text evidence="3">The sequence shown here is derived from an EMBL/GenBank/DDBJ whole genome shotgun (WGS) entry which is preliminary data.</text>
</comment>
<feature type="domain" description="Cyclic nucleotide-binding" evidence="2">
    <location>
        <begin position="1"/>
        <end position="89"/>
    </location>
</feature>
<keyword evidence="4" id="KW-1185">Reference proteome</keyword>
<dbReference type="OrthoDB" id="166212at2759"/>
<dbReference type="Gene3D" id="2.60.120.10">
    <property type="entry name" value="Jelly Rolls"/>
    <property type="match status" value="1"/>
</dbReference>
<evidence type="ECO:0000259" key="2">
    <source>
        <dbReference type="PROSITE" id="PS50042"/>
    </source>
</evidence>
<proteinExistence type="predicted"/>
<feature type="non-terminal residue" evidence="3">
    <location>
        <position position="208"/>
    </location>
</feature>
<dbReference type="STRING" id="188477.A0A433TEQ0"/>
<dbReference type="EMBL" id="RQTK01000414">
    <property type="protein sequence ID" value="RUS80042.1"/>
    <property type="molecule type" value="Genomic_DNA"/>
</dbReference>
<feature type="non-terminal residue" evidence="3">
    <location>
        <position position="1"/>
    </location>
</feature>
<evidence type="ECO:0000256" key="1">
    <source>
        <dbReference type="SAM" id="MobiDB-lite"/>
    </source>
</evidence>
<sequence>PTQKVVIRQSQQAVNFYLLLNGSVRIDRLEGSPCVEESGYFETLNVLSSQDMFGDECVTAPFSERFYTATTEEKCAALDFNMHDYNNMIQTANTSEEAPDHIRFLCKLRIMDNFPKIKLLQEQDNNVTYFFFRPGSLVCKSIRDSPYVFVVRNGSCSILQELKPKITDERLSRIMSTRASTIPGSTKFMGSISSATSEKRKSRRVTKT</sequence>
<dbReference type="PANTHER" id="PTHR23011">
    <property type="entry name" value="CYCLIC NUCLEOTIDE-BINDING DOMAIN CONTAINING PROTEIN"/>
    <property type="match status" value="1"/>
</dbReference>
<dbReference type="CDD" id="cd00038">
    <property type="entry name" value="CAP_ED"/>
    <property type="match status" value="1"/>
</dbReference>
<evidence type="ECO:0000313" key="3">
    <source>
        <dbReference type="EMBL" id="RUS80042.1"/>
    </source>
</evidence>
<dbReference type="PROSITE" id="PS50042">
    <property type="entry name" value="CNMP_BINDING_3"/>
    <property type="match status" value="1"/>
</dbReference>
<dbReference type="InterPro" id="IPR000595">
    <property type="entry name" value="cNMP-bd_dom"/>
</dbReference>